<dbReference type="Pfam" id="PF04765">
    <property type="entry name" value="TOD1_MUCI70"/>
    <property type="match status" value="1"/>
</dbReference>
<dbReference type="PANTHER" id="PTHR12956">
    <property type="entry name" value="ALKALINE CERAMIDASE-RELATED"/>
    <property type="match status" value="1"/>
</dbReference>
<dbReference type="InterPro" id="IPR048354">
    <property type="entry name" value="TOD1_MUCI70_glycTrfase_dom"/>
</dbReference>
<reference evidence="2" key="1">
    <citation type="submission" date="2014-04" db="EMBL/GenBank/DDBJ databases">
        <authorList>
            <person name="Harrison E."/>
        </authorList>
    </citation>
    <scope>NUCLEOTIDE SEQUENCE</scope>
    <source>
        <strain evidence="2">7522</strain>
    </source>
</reference>
<evidence type="ECO:0000313" key="2">
    <source>
        <dbReference type="EMBL" id="BAT23641.1"/>
    </source>
</evidence>
<dbReference type="GO" id="GO:0016740">
    <property type="term" value="F:transferase activity"/>
    <property type="evidence" value="ECO:0007669"/>
    <property type="project" value="UniProtKB-KW"/>
</dbReference>
<keyword evidence="2" id="KW-0808">Transferase</keyword>
<accession>A0A0N7KWB3</accession>
<dbReference type="AlphaFoldDB" id="A0A0N7KWB3"/>
<evidence type="ECO:0000259" key="1">
    <source>
        <dbReference type="Pfam" id="PF04765"/>
    </source>
</evidence>
<protein>
    <submittedName>
        <fullName evidence="2">Glycosyl transferase</fullName>
    </submittedName>
</protein>
<proteinExistence type="predicted"/>
<organism evidence="2">
    <name type="scientific">Klebsiella sp. 7522</name>
    <dbReference type="NCBI Taxonomy" id="1497811"/>
    <lineage>
        <taxon>Bacteria</taxon>
        <taxon>Pseudomonadati</taxon>
        <taxon>Pseudomonadota</taxon>
        <taxon>Gammaproteobacteria</taxon>
        <taxon>Enterobacterales</taxon>
        <taxon>Enterobacteriaceae</taxon>
        <taxon>Klebsiella/Raoultella group</taxon>
        <taxon>Klebsiella</taxon>
    </lineage>
</organism>
<reference evidence="2" key="2">
    <citation type="journal article" date="2015" name="Sci. Rep.">
        <title>Genetic analysis of capsular polysaccharide synthesis gene clusters in 79 capsular types of Klebsiella spp.</title>
        <authorList>
            <person name="Pan Y.J."/>
            <person name="Lin T.L."/>
            <person name="Chen C.T."/>
            <person name="Chen Y.Y."/>
            <person name="Hsieh P.F."/>
            <person name="Hsu C.R."/>
            <person name="Wu M.C."/>
            <person name="Wang J.T."/>
        </authorList>
    </citation>
    <scope>NUCLEOTIDE SEQUENCE</scope>
    <source>
        <strain evidence="2">7522</strain>
    </source>
</reference>
<dbReference type="InterPro" id="IPR006852">
    <property type="entry name" value="TOD1_MUCI70"/>
</dbReference>
<feature type="domain" description="TOD1/MUCI70 glycosyltransferase-like" evidence="1">
    <location>
        <begin position="21"/>
        <end position="223"/>
    </location>
</feature>
<sequence length="275" mass="33425">MVKCHYCIIGDDAYQQYMRRKLESKNEVVVYTALFGSYDKLLEPTIKSSKCKFICFTDDKNLKSDFWEIRLVDGIVDPIAANRKMKFLPHQFLSDFKYSLYIDSNIKIIHDPYDLIINYVQSFKINIPRHFERQCIYDELNECYNLNKINETELNNINQLFLSEGYPPNNGLGENNIIIREHNDPFVINLMQEWWRFFSNGPKRDQLSLMFLAWKLDIPINLMRESSRNRNKYFRYHLHLNEEKLPFIKRKYLYVRANRDRHFIYQMLYKLRNFF</sequence>
<gene>
    <name evidence="2" type="primary">wclL</name>
</gene>
<name>A0A0N7KWB3_9ENTR</name>
<dbReference type="EMBL" id="AB924572">
    <property type="protein sequence ID" value="BAT23641.1"/>
    <property type="molecule type" value="Genomic_DNA"/>
</dbReference>